<dbReference type="EMBL" id="JAFLQZ010000009">
    <property type="protein sequence ID" value="MBO0359156.1"/>
    <property type="molecule type" value="Genomic_DNA"/>
</dbReference>
<dbReference type="AlphaFoldDB" id="A0A939JBH7"/>
<comment type="caution">
    <text evidence="1">The sequence shown here is derived from an EMBL/GenBank/DDBJ whole genome shotgun (WGS) entry which is preliminary data.</text>
</comment>
<reference evidence="1" key="1">
    <citation type="submission" date="2021-03" db="EMBL/GenBank/DDBJ databases">
        <authorList>
            <person name="Kim M.K."/>
        </authorList>
    </citation>
    <scope>NUCLEOTIDE SEQUENCE</scope>
    <source>
        <strain evidence="1">BT186</strain>
    </source>
</reference>
<gene>
    <name evidence="1" type="ORF">J0X19_14440</name>
</gene>
<keyword evidence="2" id="KW-1185">Reference proteome</keyword>
<evidence type="ECO:0000313" key="1">
    <source>
        <dbReference type="EMBL" id="MBO0359156.1"/>
    </source>
</evidence>
<accession>A0A939JBH7</accession>
<sequence>MSASTPTPGVTPSELLRYMLQIGNLSTPESISEVREQLTNLGLIVDRIDNGEVEVAVSHAANPGPEGIRKQLEASGFRVDDITADPS</sequence>
<name>A0A939JBH7_9BACT</name>
<organism evidence="1 2">
    <name type="scientific">Hymenobacter telluris</name>
    <dbReference type="NCBI Taxonomy" id="2816474"/>
    <lineage>
        <taxon>Bacteria</taxon>
        <taxon>Pseudomonadati</taxon>
        <taxon>Bacteroidota</taxon>
        <taxon>Cytophagia</taxon>
        <taxon>Cytophagales</taxon>
        <taxon>Hymenobacteraceae</taxon>
        <taxon>Hymenobacter</taxon>
    </lineage>
</organism>
<evidence type="ECO:0000313" key="2">
    <source>
        <dbReference type="Proteomes" id="UP000664144"/>
    </source>
</evidence>
<dbReference type="Proteomes" id="UP000664144">
    <property type="component" value="Unassembled WGS sequence"/>
</dbReference>
<dbReference type="RefSeq" id="WP_206985083.1">
    <property type="nucleotide sequence ID" value="NZ_JAFLQZ010000009.1"/>
</dbReference>
<protein>
    <submittedName>
        <fullName evidence="1">Uncharacterized protein</fullName>
    </submittedName>
</protein>
<proteinExistence type="predicted"/>